<sequence length="230" mass="25047">MSLLVQMISGKINPPKDIDVLNAGISATSFEKSQYGWERTLHVNLLSTVLLVLMLLPKRQQSKSTAFTPVLEIVNSARHILARPHSAFFDEQIDPLESYNTSQDFGGFDQYSISKLYLMYAMQELAAKLPVKDGKHDVHIVAVCPGAAVSDLAREMSGPVLDIVKWAIGIALGKQAIDVSGRTTSRTALLIGPGGAKLQARVWDSIISTLSKHVPEVKNLVVQSLSQANL</sequence>
<evidence type="ECO:0000256" key="1">
    <source>
        <dbReference type="ARBA" id="ARBA00006484"/>
    </source>
</evidence>
<organism evidence="4 5">
    <name type="scientific">Peltaster fructicola</name>
    <dbReference type="NCBI Taxonomy" id="286661"/>
    <lineage>
        <taxon>Eukaryota</taxon>
        <taxon>Fungi</taxon>
        <taxon>Dikarya</taxon>
        <taxon>Ascomycota</taxon>
        <taxon>Pezizomycotina</taxon>
        <taxon>Dothideomycetes</taxon>
        <taxon>Dothideomycetes incertae sedis</taxon>
        <taxon>Peltaster</taxon>
    </lineage>
</organism>
<dbReference type="Gene3D" id="3.40.50.720">
    <property type="entry name" value="NAD(P)-binding Rossmann-like Domain"/>
    <property type="match status" value="1"/>
</dbReference>
<dbReference type="OrthoDB" id="542013at2759"/>
<reference evidence="4 5" key="1">
    <citation type="journal article" date="2016" name="Sci. Rep.">
        <title>Peltaster fructicola genome reveals evolution from an invasive phytopathogen to an ectophytic parasite.</title>
        <authorList>
            <person name="Xu C."/>
            <person name="Chen H."/>
            <person name="Gleason M.L."/>
            <person name="Xu J.R."/>
            <person name="Liu H."/>
            <person name="Zhang R."/>
            <person name="Sun G."/>
        </authorList>
    </citation>
    <scope>NUCLEOTIDE SEQUENCE [LARGE SCALE GENOMIC DNA]</scope>
    <source>
        <strain evidence="4 5">LNHT1506</strain>
    </source>
</reference>
<accession>A0A6H0XSV4</accession>
<dbReference type="SUPFAM" id="SSF51735">
    <property type="entry name" value="NAD(P)-binding Rossmann-fold domains"/>
    <property type="match status" value="1"/>
</dbReference>
<keyword evidence="2" id="KW-0521">NADP</keyword>
<dbReference type="Proteomes" id="UP000503462">
    <property type="component" value="Chromosome 2"/>
</dbReference>
<comment type="similarity">
    <text evidence="1">Belongs to the short-chain dehydrogenases/reductases (SDR) family.</text>
</comment>
<evidence type="ECO:0000256" key="3">
    <source>
        <dbReference type="ARBA" id="ARBA00023002"/>
    </source>
</evidence>
<dbReference type="AlphaFoldDB" id="A0A6H0XSV4"/>
<keyword evidence="3" id="KW-0560">Oxidoreductase</keyword>
<dbReference type="PANTHER" id="PTHR24320:SF252">
    <property type="entry name" value="DEHYDROGENASE_REDUCTASE FAMILY PROTEIN, PUTATIVE (AFU_ORTHOLOGUE AFUA_3G08550)-RELATED"/>
    <property type="match status" value="1"/>
</dbReference>
<dbReference type="EMBL" id="CP051140">
    <property type="protein sequence ID" value="QIW97698.1"/>
    <property type="molecule type" value="Genomic_DNA"/>
</dbReference>
<evidence type="ECO:0000256" key="2">
    <source>
        <dbReference type="ARBA" id="ARBA00022857"/>
    </source>
</evidence>
<keyword evidence="5" id="KW-1185">Reference proteome</keyword>
<evidence type="ECO:0008006" key="6">
    <source>
        <dbReference type="Google" id="ProtNLM"/>
    </source>
</evidence>
<evidence type="ECO:0000313" key="4">
    <source>
        <dbReference type="EMBL" id="QIW97698.1"/>
    </source>
</evidence>
<dbReference type="GO" id="GO:0016491">
    <property type="term" value="F:oxidoreductase activity"/>
    <property type="evidence" value="ECO:0007669"/>
    <property type="project" value="UniProtKB-KW"/>
</dbReference>
<evidence type="ECO:0000313" key="5">
    <source>
        <dbReference type="Proteomes" id="UP000503462"/>
    </source>
</evidence>
<proteinExistence type="inferred from homology"/>
<dbReference type="InterPro" id="IPR036291">
    <property type="entry name" value="NAD(P)-bd_dom_sf"/>
</dbReference>
<protein>
    <recommendedName>
        <fullName evidence="6">Ketoreductase (KR) domain-containing protein</fullName>
    </recommendedName>
</protein>
<dbReference type="PANTHER" id="PTHR24320">
    <property type="entry name" value="RETINOL DEHYDROGENASE"/>
    <property type="match status" value="1"/>
</dbReference>
<name>A0A6H0XSV4_9PEZI</name>
<gene>
    <name evidence="4" type="ORF">AMS68_003216</name>
</gene>